<dbReference type="Proteomes" id="UP000829364">
    <property type="component" value="Chromosome 13"/>
</dbReference>
<dbReference type="Pfam" id="PF03583">
    <property type="entry name" value="LIP"/>
    <property type="match status" value="1"/>
</dbReference>
<dbReference type="RefSeq" id="XP_047848419.1">
    <property type="nucleotide sequence ID" value="XM_047992405.1"/>
</dbReference>
<dbReference type="PANTHER" id="PTHR34853">
    <property type="match status" value="1"/>
</dbReference>
<keyword evidence="1" id="KW-0378">Hydrolase</keyword>
<dbReference type="KEGG" id="ptkz:JDV02_010653"/>
<feature type="chain" id="PRO_5040557082" description="Lipase 1" evidence="2">
    <location>
        <begin position="21"/>
        <end position="439"/>
    </location>
</feature>
<dbReference type="PIRSF" id="PIRSF029171">
    <property type="entry name" value="Esterase_LipA"/>
    <property type="match status" value="1"/>
</dbReference>
<proteinExistence type="inferred from homology"/>
<gene>
    <name evidence="3" type="ORF">JDV02_010653</name>
</gene>
<evidence type="ECO:0000256" key="2">
    <source>
        <dbReference type="PIRNR" id="PIRNR029171"/>
    </source>
</evidence>
<dbReference type="GeneID" id="72072596"/>
<evidence type="ECO:0000313" key="3">
    <source>
        <dbReference type="EMBL" id="UNI24938.1"/>
    </source>
</evidence>
<dbReference type="EMBL" id="CP086366">
    <property type="protein sequence ID" value="UNI24938.1"/>
    <property type="molecule type" value="Genomic_DNA"/>
</dbReference>
<dbReference type="InterPro" id="IPR029058">
    <property type="entry name" value="AB_hydrolase_fold"/>
</dbReference>
<reference evidence="3" key="1">
    <citation type="submission" date="2021-11" db="EMBL/GenBank/DDBJ databases">
        <title>Purpureocillium_takamizusanense_genome.</title>
        <authorList>
            <person name="Nguyen N.-H."/>
        </authorList>
    </citation>
    <scope>NUCLEOTIDE SEQUENCE</scope>
    <source>
        <strain evidence="3">PT3</strain>
    </source>
</reference>
<keyword evidence="2" id="KW-0732">Signal</keyword>
<dbReference type="SUPFAM" id="SSF53474">
    <property type="entry name" value="alpha/beta-Hydrolases"/>
    <property type="match status" value="1"/>
</dbReference>
<dbReference type="AlphaFoldDB" id="A0A9Q8QSP6"/>
<keyword evidence="4" id="KW-1185">Reference proteome</keyword>
<dbReference type="InterPro" id="IPR005152">
    <property type="entry name" value="Lipase_secreted"/>
</dbReference>
<organism evidence="3 4">
    <name type="scientific">Purpureocillium takamizusanense</name>
    <dbReference type="NCBI Taxonomy" id="2060973"/>
    <lineage>
        <taxon>Eukaryota</taxon>
        <taxon>Fungi</taxon>
        <taxon>Dikarya</taxon>
        <taxon>Ascomycota</taxon>
        <taxon>Pezizomycotina</taxon>
        <taxon>Sordariomycetes</taxon>
        <taxon>Hypocreomycetidae</taxon>
        <taxon>Hypocreales</taxon>
        <taxon>Ophiocordycipitaceae</taxon>
        <taxon>Purpureocillium</taxon>
    </lineage>
</organism>
<sequence length="439" mass="46535">MVFLPSVLVAAATLTSVASASYPRFSSSLEPRAVSEKGPLAPKEDPWYTAPPSFASGEPGQILRIRPAPGNLTQVVGNCSAAYNILYRTTDSHYKPTWAVTTLFVPKTSNGTAAASSTWGKALLSYQIPYDSADVDASPSYALYKNPPGDIAAALGQSWFVSVPDYEGPLGSFTAGVMSGHATLDSVRAVRAASFGLAPDARYAMWGYSGGALASEWAAELAVQYAPELDFAGAALGGLTPNVTSVMLSVEGTVGVGLVPSGILGLASQFPELRKYVEDNLKTDGEFNKTGFLAAENYTLSESAVAFANHNISDYFKNGFDLVYSPVAQRVINSDGQMGYHGVPQMPLYVYKAVQDEISPVNETDALVQRFCNVGATISYVRNGAGSHTTEFVNGLAGAAKFLQSVLAGDFNSTGCTTKNVNISLVDNALRRRDLHLVW</sequence>
<feature type="signal peptide" evidence="2">
    <location>
        <begin position="1"/>
        <end position="20"/>
    </location>
</feature>
<dbReference type="GO" id="GO:0016042">
    <property type="term" value="P:lipid catabolic process"/>
    <property type="evidence" value="ECO:0007669"/>
    <property type="project" value="UniProtKB-UniRule"/>
</dbReference>
<protein>
    <recommendedName>
        <fullName evidence="5">Lipase 1</fullName>
    </recommendedName>
</protein>
<dbReference type="OrthoDB" id="2373480at2759"/>
<dbReference type="Gene3D" id="3.40.50.1820">
    <property type="entry name" value="alpha/beta hydrolase"/>
    <property type="match status" value="1"/>
</dbReference>
<dbReference type="Gene3D" id="1.10.260.130">
    <property type="match status" value="1"/>
</dbReference>
<dbReference type="GO" id="GO:0004806">
    <property type="term" value="F:triacylglycerol lipase activity"/>
    <property type="evidence" value="ECO:0007669"/>
    <property type="project" value="UniProtKB-UniRule"/>
</dbReference>
<evidence type="ECO:0008006" key="5">
    <source>
        <dbReference type="Google" id="ProtNLM"/>
    </source>
</evidence>
<comment type="similarity">
    <text evidence="2">Belongs to the AB hydrolase superfamily. Lipase family.</text>
</comment>
<accession>A0A9Q8QSP6</accession>
<evidence type="ECO:0000256" key="1">
    <source>
        <dbReference type="ARBA" id="ARBA00022801"/>
    </source>
</evidence>
<name>A0A9Q8QSP6_9HYPO</name>
<evidence type="ECO:0000313" key="4">
    <source>
        <dbReference type="Proteomes" id="UP000829364"/>
    </source>
</evidence>
<dbReference type="PANTHER" id="PTHR34853:SF5">
    <property type="entry name" value="LIP-DOMAIN-CONTAINING PROTEIN-RELATED"/>
    <property type="match status" value="1"/>
</dbReference>